<proteinExistence type="predicted"/>
<reference evidence="5" key="1">
    <citation type="journal article" date="2019" name="Int. J. Syst. Evol. Microbiol.">
        <title>The Global Catalogue of Microorganisms (GCM) 10K type strain sequencing project: providing services to taxonomists for standard genome sequencing and annotation.</title>
        <authorList>
            <consortium name="The Broad Institute Genomics Platform"/>
            <consortium name="The Broad Institute Genome Sequencing Center for Infectious Disease"/>
            <person name="Wu L."/>
            <person name="Ma J."/>
        </authorList>
    </citation>
    <scope>NUCLEOTIDE SEQUENCE [LARGE SCALE GENOMIC DNA]</scope>
    <source>
        <strain evidence="5">JCM 17342</strain>
    </source>
</reference>
<dbReference type="SUPFAM" id="SSF55347">
    <property type="entry name" value="Glyceraldehyde-3-phosphate dehydrogenase-like, C-terminal domain"/>
    <property type="match status" value="1"/>
</dbReference>
<dbReference type="RefSeq" id="WP_344871751.1">
    <property type="nucleotide sequence ID" value="NZ_BAABAL010000005.1"/>
</dbReference>
<protein>
    <submittedName>
        <fullName evidence="4">Gfo/Idh/MocA family oxidoreductase</fullName>
    </submittedName>
</protein>
<keyword evidence="1" id="KW-0560">Oxidoreductase</keyword>
<dbReference type="InterPro" id="IPR050463">
    <property type="entry name" value="Gfo/Idh/MocA_oxidrdct_glycsds"/>
</dbReference>
<dbReference type="PANTHER" id="PTHR43818">
    <property type="entry name" value="BCDNA.GH03377"/>
    <property type="match status" value="1"/>
</dbReference>
<gene>
    <name evidence="4" type="ORF">GCM10022247_13620</name>
</gene>
<evidence type="ECO:0000313" key="5">
    <source>
        <dbReference type="Proteomes" id="UP001501747"/>
    </source>
</evidence>
<evidence type="ECO:0000313" key="4">
    <source>
        <dbReference type="EMBL" id="GAA3995116.1"/>
    </source>
</evidence>
<name>A0ABP7RB34_9PSEU</name>
<feature type="domain" description="GFO/IDH/MocA-like oxidoreductase" evidence="3">
    <location>
        <begin position="162"/>
        <end position="241"/>
    </location>
</feature>
<dbReference type="InterPro" id="IPR055170">
    <property type="entry name" value="GFO_IDH_MocA-like_dom"/>
</dbReference>
<dbReference type="EMBL" id="BAABAL010000005">
    <property type="protein sequence ID" value="GAA3995116.1"/>
    <property type="molecule type" value="Genomic_DNA"/>
</dbReference>
<evidence type="ECO:0000259" key="2">
    <source>
        <dbReference type="Pfam" id="PF01408"/>
    </source>
</evidence>
<feature type="domain" description="Gfo/Idh/MocA-like oxidoreductase N-terminal" evidence="2">
    <location>
        <begin position="5"/>
        <end position="117"/>
    </location>
</feature>
<comment type="caution">
    <text evidence="4">The sequence shown here is derived from an EMBL/GenBank/DDBJ whole genome shotgun (WGS) entry which is preliminary data.</text>
</comment>
<evidence type="ECO:0000259" key="3">
    <source>
        <dbReference type="Pfam" id="PF22725"/>
    </source>
</evidence>
<dbReference type="Proteomes" id="UP001501747">
    <property type="component" value="Unassembled WGS sequence"/>
</dbReference>
<dbReference type="InterPro" id="IPR000683">
    <property type="entry name" value="Gfo/Idh/MocA-like_OxRdtase_N"/>
</dbReference>
<sequence length="296" mass="31834">MEQHLRTGLVGAGPWARAIHAPLLADHPGIRFTSVHTRRLDAGRELASPYCAEAYEDFDEFLSTVDAVAFAVPPEVQGELALRAVAAGKHVILEKPIAGSLEQAERLADAVEGAGVASLVVLTRRFAGETQEWLAGIARAGQWTGGGAKWFSGALLGGDYSHSAWRHSGGALADIGPHMFDLLDAALGEITEVLAAKHEPANDLWHVMFGHTGGAVSTASMSMRMPVRPTLWQISVYGEHGYRELANNNTTGSDCYTALLDDFLAMIHSGTASHPCDVRRGLHLQRLLHEVRHRAG</sequence>
<organism evidence="4 5">
    <name type="scientific">Allokutzneria multivorans</name>
    <dbReference type="NCBI Taxonomy" id="1142134"/>
    <lineage>
        <taxon>Bacteria</taxon>
        <taxon>Bacillati</taxon>
        <taxon>Actinomycetota</taxon>
        <taxon>Actinomycetes</taxon>
        <taxon>Pseudonocardiales</taxon>
        <taxon>Pseudonocardiaceae</taxon>
        <taxon>Allokutzneria</taxon>
    </lineage>
</organism>
<dbReference type="Gene3D" id="3.40.50.720">
    <property type="entry name" value="NAD(P)-binding Rossmann-like Domain"/>
    <property type="match status" value="1"/>
</dbReference>
<accession>A0ABP7RB34</accession>
<dbReference type="SUPFAM" id="SSF51735">
    <property type="entry name" value="NAD(P)-binding Rossmann-fold domains"/>
    <property type="match status" value="1"/>
</dbReference>
<dbReference type="Pfam" id="PF22725">
    <property type="entry name" value="GFO_IDH_MocA_C3"/>
    <property type="match status" value="1"/>
</dbReference>
<dbReference type="Gene3D" id="3.30.360.10">
    <property type="entry name" value="Dihydrodipicolinate Reductase, domain 2"/>
    <property type="match status" value="1"/>
</dbReference>
<dbReference type="PANTHER" id="PTHR43818:SF11">
    <property type="entry name" value="BCDNA.GH03377"/>
    <property type="match status" value="1"/>
</dbReference>
<keyword evidence="5" id="KW-1185">Reference proteome</keyword>
<dbReference type="InterPro" id="IPR036291">
    <property type="entry name" value="NAD(P)-bd_dom_sf"/>
</dbReference>
<evidence type="ECO:0000256" key="1">
    <source>
        <dbReference type="ARBA" id="ARBA00023002"/>
    </source>
</evidence>
<dbReference type="Pfam" id="PF01408">
    <property type="entry name" value="GFO_IDH_MocA"/>
    <property type="match status" value="1"/>
</dbReference>